<dbReference type="InterPro" id="IPR012296">
    <property type="entry name" value="Nuclease_put_TT1808"/>
</dbReference>
<accession>A0A919PLQ6</accession>
<dbReference type="AlphaFoldDB" id="A0A919PLQ6"/>
<evidence type="ECO:0000313" key="2">
    <source>
        <dbReference type="EMBL" id="GIG46259.1"/>
    </source>
</evidence>
<dbReference type="Proteomes" id="UP000660611">
    <property type="component" value="Unassembled WGS sequence"/>
</dbReference>
<feature type="domain" description="Putative restriction endonuclease" evidence="1">
    <location>
        <begin position="29"/>
        <end position="175"/>
    </location>
</feature>
<dbReference type="InterPro" id="IPR008538">
    <property type="entry name" value="Uma2"/>
</dbReference>
<name>A0A919PLQ6_9ACTN</name>
<dbReference type="SUPFAM" id="SSF52980">
    <property type="entry name" value="Restriction endonuclease-like"/>
    <property type="match status" value="1"/>
</dbReference>
<evidence type="ECO:0000259" key="1">
    <source>
        <dbReference type="Pfam" id="PF05685"/>
    </source>
</evidence>
<proteinExistence type="predicted"/>
<comment type="caution">
    <text evidence="2">The sequence shown here is derived from an EMBL/GenBank/DDBJ whole genome shotgun (WGS) entry which is preliminary data.</text>
</comment>
<gene>
    <name evidence="2" type="ORF">Dsi01nite_043000</name>
</gene>
<dbReference type="InterPro" id="IPR011335">
    <property type="entry name" value="Restrct_endonuc-II-like"/>
</dbReference>
<dbReference type="Gene3D" id="3.90.1570.10">
    <property type="entry name" value="tt1808, chain A"/>
    <property type="match status" value="1"/>
</dbReference>
<keyword evidence="3" id="KW-1185">Reference proteome</keyword>
<evidence type="ECO:0000313" key="3">
    <source>
        <dbReference type="Proteomes" id="UP000660611"/>
    </source>
</evidence>
<dbReference type="PANTHER" id="PTHR35400:SF3">
    <property type="entry name" value="SLL1072 PROTEIN"/>
    <property type="match status" value="1"/>
</dbReference>
<dbReference type="EMBL" id="BONQ01000066">
    <property type="protein sequence ID" value="GIG46259.1"/>
    <property type="molecule type" value="Genomic_DNA"/>
</dbReference>
<organism evidence="2 3">
    <name type="scientific">Dactylosporangium siamense</name>
    <dbReference type="NCBI Taxonomy" id="685454"/>
    <lineage>
        <taxon>Bacteria</taxon>
        <taxon>Bacillati</taxon>
        <taxon>Actinomycetota</taxon>
        <taxon>Actinomycetes</taxon>
        <taxon>Micromonosporales</taxon>
        <taxon>Micromonosporaceae</taxon>
        <taxon>Dactylosporangium</taxon>
    </lineage>
</organism>
<dbReference type="Pfam" id="PF05685">
    <property type="entry name" value="Uma2"/>
    <property type="match status" value="1"/>
</dbReference>
<protein>
    <recommendedName>
        <fullName evidence="1">Putative restriction endonuclease domain-containing protein</fullName>
    </recommendedName>
</protein>
<sequence>MPAVTALPEWMYAPRIEGWHADDLDHLLEAPPHTEMLHGAFVFRLFPPPAGNDRLVDALAHALTGQAPAGVEIARETAIRLDTRNRFESDLLATAVAHDPSRTFFTPEQVLLVVEVVSPESAYRDRMVKPRKYAEAGVAHYWRVEEEDSSPVVHAYELDEPTRQYVPTGIHSGELHTTRPFEITLDLNGLGRPRR</sequence>
<dbReference type="PANTHER" id="PTHR35400">
    <property type="entry name" value="SLR1083 PROTEIN"/>
    <property type="match status" value="1"/>
</dbReference>
<reference evidence="2" key="1">
    <citation type="submission" date="2021-01" db="EMBL/GenBank/DDBJ databases">
        <title>Whole genome shotgun sequence of Dactylosporangium siamense NBRC 106093.</title>
        <authorList>
            <person name="Komaki H."/>
            <person name="Tamura T."/>
        </authorList>
    </citation>
    <scope>NUCLEOTIDE SEQUENCE</scope>
    <source>
        <strain evidence="2">NBRC 106093</strain>
    </source>
</reference>